<accession>A0ABX4HS18</accession>
<proteinExistence type="predicted"/>
<evidence type="ECO:0000313" key="1">
    <source>
        <dbReference type="EMBL" id="PBB05999.1"/>
    </source>
</evidence>
<name>A0ABX4HS18_9BACI</name>
<dbReference type="EMBL" id="NSGH01000007">
    <property type="protein sequence ID" value="PBB05999.1"/>
    <property type="molecule type" value="Genomic_DNA"/>
</dbReference>
<evidence type="ECO:0000313" key="2">
    <source>
        <dbReference type="Proteomes" id="UP000217561"/>
    </source>
</evidence>
<sequence length="63" mass="7159">MKKEAAAELHGWNRRRRLTSSLFLSRSAYDGSTKSNVISVLHICVHYPEKYLKECFTSSSPGN</sequence>
<keyword evidence="2" id="KW-1185">Reference proteome</keyword>
<protein>
    <submittedName>
        <fullName evidence="1">Uncharacterized protein</fullName>
    </submittedName>
</protein>
<dbReference type="Proteomes" id="UP000217561">
    <property type="component" value="Unassembled WGS sequence"/>
</dbReference>
<gene>
    <name evidence="1" type="ORF">CKW00_05800</name>
</gene>
<reference evidence="1 2" key="1">
    <citation type="submission" date="2017-08" db="EMBL/GenBank/DDBJ databases">
        <title>Salimicrobium alkalisoli sp. nov., isolated from saline alkaline soil.</title>
        <authorList>
            <person name="Zhang G."/>
            <person name="Xiong Q."/>
        </authorList>
    </citation>
    <scope>NUCLEOTIDE SEQUENCE [LARGE SCALE GENOMIC DNA]</scope>
    <source>
        <strain evidence="1 2">WN024</strain>
    </source>
</reference>
<organism evidence="1 2">
    <name type="scientific">Salimicrobium humidisoli</name>
    <dbReference type="NCBI Taxonomy" id="2029857"/>
    <lineage>
        <taxon>Bacteria</taxon>
        <taxon>Bacillati</taxon>
        <taxon>Bacillota</taxon>
        <taxon>Bacilli</taxon>
        <taxon>Bacillales</taxon>
        <taxon>Bacillaceae</taxon>
        <taxon>Salimicrobium</taxon>
    </lineage>
</organism>
<comment type="caution">
    <text evidence="1">The sequence shown here is derived from an EMBL/GenBank/DDBJ whole genome shotgun (WGS) entry which is preliminary data.</text>
</comment>